<evidence type="ECO:0000256" key="1">
    <source>
        <dbReference type="SAM" id="MobiDB-lite"/>
    </source>
</evidence>
<dbReference type="InterPro" id="IPR036873">
    <property type="entry name" value="Rhodanese-like_dom_sf"/>
</dbReference>
<protein>
    <recommendedName>
        <fullName evidence="2">Rhodanese domain-containing protein</fullName>
    </recommendedName>
</protein>
<dbReference type="InterPro" id="IPR039755">
    <property type="entry name" value="TBC1D23"/>
</dbReference>
<dbReference type="GO" id="GO:0005829">
    <property type="term" value="C:cytosol"/>
    <property type="evidence" value="ECO:0007669"/>
    <property type="project" value="GOC"/>
</dbReference>
<dbReference type="SMART" id="SM00450">
    <property type="entry name" value="RHOD"/>
    <property type="match status" value="1"/>
</dbReference>
<dbReference type="AlphaFoldDB" id="M7X5D0"/>
<feature type="domain" description="Rhodanese" evidence="2">
    <location>
        <begin position="197"/>
        <end position="296"/>
    </location>
</feature>
<dbReference type="PROSITE" id="PS50206">
    <property type="entry name" value="RHODANESE_3"/>
    <property type="match status" value="1"/>
</dbReference>
<dbReference type="GO" id="GO:0042147">
    <property type="term" value="P:retrograde transport, endosome to Golgi"/>
    <property type="evidence" value="ECO:0007669"/>
    <property type="project" value="InterPro"/>
</dbReference>
<evidence type="ECO:0000313" key="4">
    <source>
        <dbReference type="Proteomes" id="UP000030780"/>
    </source>
</evidence>
<gene>
    <name evidence="3" type="ORF">KM1_051360</name>
</gene>
<dbReference type="SUPFAM" id="SSF52821">
    <property type="entry name" value="Rhodanese/Cell cycle control phosphatase"/>
    <property type="match status" value="1"/>
</dbReference>
<dbReference type="CDD" id="cd00158">
    <property type="entry name" value="RHOD"/>
    <property type="match status" value="1"/>
</dbReference>
<accession>M7X5D0</accession>
<dbReference type="Gene3D" id="3.40.250.10">
    <property type="entry name" value="Rhodanese-like domain"/>
    <property type="match status" value="1"/>
</dbReference>
<dbReference type="Pfam" id="PF00581">
    <property type="entry name" value="Rhodanese"/>
    <property type="match status" value="1"/>
</dbReference>
<dbReference type="InterPro" id="IPR001763">
    <property type="entry name" value="Rhodanese-like_dom"/>
</dbReference>
<feature type="compositionally biased region" description="Basic and acidic residues" evidence="1">
    <location>
        <begin position="339"/>
        <end position="382"/>
    </location>
</feature>
<feature type="region of interest" description="Disordered" evidence="1">
    <location>
        <begin position="339"/>
        <end position="627"/>
    </location>
</feature>
<feature type="compositionally biased region" description="Basic and acidic residues" evidence="1">
    <location>
        <begin position="396"/>
        <end position="441"/>
    </location>
</feature>
<evidence type="ECO:0000259" key="2">
    <source>
        <dbReference type="PROSITE" id="PS50206"/>
    </source>
</evidence>
<dbReference type="EMBL" id="KB637741">
    <property type="protein sequence ID" value="EMS15223.1"/>
    <property type="molecule type" value="Genomic_DNA"/>
</dbReference>
<sequence length="740" mass="86626">MEKIMGRIDLPFIQRIYNSYMGFCINLLPRGWHGLLSLTHMILLYYFPDVTIHLDKMKLTTDKLLRRFIFNLNVKMCKDFKAILTLLDGIFTFQNKNLYFYVMVAIYEDMGSQLKTLQTQEEVLNFMASKSYTSDEIKILLSIAKCYLAKSPASFNGLINGCLNNTPQFKQWYTANISEAFVVSLTPTDIINYTILFKQPLQMIDVRPNEQYQHGHLTHAISLEIDNQKKENIEKVFSELTQKQPVVFYASGEGGNPTIKEMAILCYELYSRGYKRVGIMVGGYKMYHKYFIEGSLGFEIEGHNTLKCPACLGVTGGLFSRFKRGEVKENKEVITEGIKDERKTEDETEKKEDDKKEKQENKGETEGKEEDGKIKVEKEHTKSRWGNSFRQTLRWLTEEPNKEKKSNEEKKEEVVKKQEEEKQEENKGESKEENKEEKQEEVVVSIDTDSIKKSVMSWLVGKPKEQKKEEEELNKKEDKKEQKTSTEKEEAKEEIDKKEEEEKKTVSLEAERKEKEEELEKEKQPTEIESQMKKSTEERKVKDVDVEAQKKKEEEKENINEEEKKATEEEARKRKEEEERKLKEAEEARKLKEAEEARKRKEEEERKRKEEEEERKRKEEEDKKKAKEAAVAKAKSVNGYCESLMKENKQFKCIRCKGKTKEEAICLVSKEAVVVIIQEREQWEIKDQVMLDDITQIVKVTKIKGQIRIKYGGGEKEKHISLNLGDLVDDFIKEVNSKAN</sequence>
<proteinExistence type="predicted"/>
<evidence type="ECO:0000313" key="3">
    <source>
        <dbReference type="EMBL" id="EMS15223.1"/>
    </source>
</evidence>
<dbReference type="PANTHER" id="PTHR13297">
    <property type="entry name" value="TBC1 DOMAIN FAMILY MEMBER 23-RELATED"/>
    <property type="match status" value="1"/>
</dbReference>
<feature type="compositionally biased region" description="Basic and acidic residues" evidence="1">
    <location>
        <begin position="462"/>
        <end position="627"/>
    </location>
</feature>
<dbReference type="GO" id="GO:0005802">
    <property type="term" value="C:trans-Golgi network"/>
    <property type="evidence" value="ECO:0007669"/>
    <property type="project" value="TreeGrafter"/>
</dbReference>
<dbReference type="PANTHER" id="PTHR13297:SF5">
    <property type="entry name" value="TBC1 DOMAIN FAMILY MEMBER 23"/>
    <property type="match status" value="1"/>
</dbReference>
<name>M7X5D0_ENTHI</name>
<dbReference type="GO" id="GO:0099041">
    <property type="term" value="P:vesicle tethering to Golgi"/>
    <property type="evidence" value="ECO:0007669"/>
    <property type="project" value="TreeGrafter"/>
</dbReference>
<dbReference type="Proteomes" id="UP000030780">
    <property type="component" value="Unassembled WGS sequence"/>
</dbReference>
<organism evidence="3 4">
    <name type="scientific">Entamoeba histolytica HM-3:IMSS</name>
    <dbReference type="NCBI Taxonomy" id="885315"/>
    <lineage>
        <taxon>Eukaryota</taxon>
        <taxon>Amoebozoa</taxon>
        <taxon>Evosea</taxon>
        <taxon>Archamoebae</taxon>
        <taxon>Mastigamoebida</taxon>
        <taxon>Entamoebidae</taxon>
        <taxon>Entamoeba</taxon>
    </lineage>
</organism>
<dbReference type="VEuPathDB" id="AmoebaDB:KM1_051360"/>
<reference evidence="3 4" key="1">
    <citation type="submission" date="2013-01" db="EMBL/GenBank/DDBJ databases">
        <authorList>
            <person name="Inman J."/>
            <person name="Zafar N."/>
            <person name="Lorenzi H."/>
            <person name="Caler E."/>
        </authorList>
    </citation>
    <scope>NUCLEOTIDE SEQUENCE [LARGE SCALE GENOMIC DNA]</scope>
    <source>
        <strain evidence="3 4">HM-3:IMSS</strain>
    </source>
</reference>